<keyword evidence="1" id="KW-0560">Oxidoreductase</keyword>
<dbReference type="Gene3D" id="3.50.50.60">
    <property type="entry name" value="FAD/NAD(P)-binding domain"/>
    <property type="match status" value="1"/>
</dbReference>
<accession>D8MX76</accession>
<name>D8MX76_ERWBE</name>
<keyword evidence="4" id="KW-1185">Reference proteome</keyword>
<gene>
    <name evidence="3" type="ordered locus">EbC_39020</name>
</gene>
<dbReference type="Gene3D" id="3.30.9.10">
    <property type="entry name" value="D-Amino Acid Oxidase, subunit A, domain 2"/>
    <property type="match status" value="1"/>
</dbReference>
<dbReference type="PANTHER" id="PTHR13847">
    <property type="entry name" value="SARCOSINE DEHYDROGENASE-RELATED"/>
    <property type="match status" value="1"/>
</dbReference>
<dbReference type="KEGG" id="ebi:EbC_39020"/>
<dbReference type="GeneID" id="90513847"/>
<dbReference type="SUPFAM" id="SSF51905">
    <property type="entry name" value="FAD/NAD(P)-binding domain"/>
    <property type="match status" value="1"/>
</dbReference>
<dbReference type="InterPro" id="IPR006076">
    <property type="entry name" value="FAD-dep_OxRdtase"/>
</dbReference>
<dbReference type="Pfam" id="PF01266">
    <property type="entry name" value="DAO"/>
    <property type="match status" value="1"/>
</dbReference>
<evidence type="ECO:0000313" key="4">
    <source>
        <dbReference type="Proteomes" id="UP000008793"/>
    </source>
</evidence>
<evidence type="ECO:0000259" key="2">
    <source>
        <dbReference type="Pfam" id="PF01266"/>
    </source>
</evidence>
<dbReference type="GO" id="GO:0016491">
    <property type="term" value="F:oxidoreductase activity"/>
    <property type="evidence" value="ECO:0007669"/>
    <property type="project" value="UniProtKB-KW"/>
</dbReference>
<dbReference type="eggNOG" id="COG0665">
    <property type="taxonomic scope" value="Bacteria"/>
</dbReference>
<dbReference type="EMBL" id="FP236843">
    <property type="protein sequence ID" value="CAX61433.1"/>
    <property type="molecule type" value="Genomic_DNA"/>
</dbReference>
<evidence type="ECO:0000313" key="3">
    <source>
        <dbReference type="EMBL" id="CAX61433.1"/>
    </source>
</evidence>
<dbReference type="HOGENOM" id="CLU_007884_4_0_6"/>
<dbReference type="Proteomes" id="UP000008793">
    <property type="component" value="Chromosome"/>
</dbReference>
<proteinExistence type="predicted"/>
<sequence>MAVTASSKTVAVIGGGIIGVSIATHLQRFGAQVTLITEAEPASGASGRSLAWLNSAGERSLAYHNLRMAGIDRYRTLFSQQPDVDWLRFDGGLCWSKNDEAGSLARHAYEAAHGYASVLVGPDTVDRFTPNIASGAMAATAIFNPGEGWVSLPPLISQLLAEFKAAGGKLVEQAGKATVQTDSAGRATGVSTLAAGAFSAGVVVVACGPYTPDVVKPLGVTIPNGSPVSMLVTSEPVDHGLKAVLNTPRSAVRPNPGSTLVMDHDWYEAQFTQDAAGNYQIPPAVVTELMAETTKLLAGHPPLQAAGWKAGLKPIPGDGDPVLGELEKVPGCYVAFTHSGATLGLIVGELLAGEIVSGEKHPMLAAFRAERF</sequence>
<feature type="domain" description="FAD dependent oxidoreductase" evidence="2">
    <location>
        <begin position="10"/>
        <end position="352"/>
    </location>
</feature>
<evidence type="ECO:0000256" key="1">
    <source>
        <dbReference type="ARBA" id="ARBA00023002"/>
    </source>
</evidence>
<reference evidence="3 4" key="1">
    <citation type="journal article" date="2010" name="BMC Genomics">
        <title>Genome comparison of the epiphytic bacteria Erwinia billingiae and E. tasmaniensis with the pear pathogen E. pyrifoliae.</title>
        <authorList>
            <person name="Kube M."/>
            <person name="Migdoll A.M."/>
            <person name="Gehring I."/>
            <person name="Heitmann K."/>
            <person name="Mayer Y."/>
            <person name="Kuhl H."/>
            <person name="Knaust F."/>
            <person name="Geider K."/>
            <person name="Reinhardt R."/>
        </authorList>
    </citation>
    <scope>NUCLEOTIDE SEQUENCE [LARGE SCALE GENOMIC DNA]</scope>
    <source>
        <strain evidence="3 4">Eb661</strain>
    </source>
</reference>
<dbReference type="GO" id="GO:0005737">
    <property type="term" value="C:cytoplasm"/>
    <property type="evidence" value="ECO:0007669"/>
    <property type="project" value="TreeGrafter"/>
</dbReference>
<dbReference type="PANTHER" id="PTHR13847:SF289">
    <property type="entry name" value="GLYCINE OXIDASE"/>
    <property type="match status" value="1"/>
</dbReference>
<protein>
    <submittedName>
        <fullName evidence="3">Fructosyl-amino acid oxidase</fullName>
    </submittedName>
</protein>
<organism evidence="4">
    <name type="scientific">Erwinia billingiae (strain Eb661)</name>
    <dbReference type="NCBI Taxonomy" id="634500"/>
    <lineage>
        <taxon>Bacteria</taxon>
        <taxon>Pseudomonadati</taxon>
        <taxon>Pseudomonadota</taxon>
        <taxon>Gammaproteobacteria</taxon>
        <taxon>Enterobacterales</taxon>
        <taxon>Erwiniaceae</taxon>
        <taxon>Erwinia</taxon>
    </lineage>
</organism>
<dbReference type="RefSeq" id="WP_013203916.1">
    <property type="nucleotide sequence ID" value="NC_014306.1"/>
</dbReference>
<dbReference type="STRING" id="634500.EbC_39020"/>
<dbReference type="AlphaFoldDB" id="D8MX76"/>
<dbReference type="InterPro" id="IPR036188">
    <property type="entry name" value="FAD/NAD-bd_sf"/>
</dbReference>